<dbReference type="Proteomes" id="UP000192315">
    <property type="component" value="Unassembled WGS sequence"/>
</dbReference>
<dbReference type="AlphaFoldDB" id="A0A8G2L804"/>
<dbReference type="InterPro" id="IPR012341">
    <property type="entry name" value="6hp_glycosidase-like_sf"/>
</dbReference>
<dbReference type="EMBL" id="FWYE01000002">
    <property type="protein sequence ID" value="SMD30854.1"/>
    <property type="molecule type" value="Genomic_DNA"/>
</dbReference>
<evidence type="ECO:0000313" key="2">
    <source>
        <dbReference type="EMBL" id="SMD30854.1"/>
    </source>
</evidence>
<dbReference type="InterPro" id="IPR008928">
    <property type="entry name" value="6-hairpin_glycosidase_sf"/>
</dbReference>
<proteinExistence type="predicted"/>
<evidence type="ECO:0000313" key="3">
    <source>
        <dbReference type="Proteomes" id="UP000192315"/>
    </source>
</evidence>
<feature type="domain" description="GH15-like" evidence="1">
    <location>
        <begin position="582"/>
        <end position="620"/>
    </location>
</feature>
<reference evidence="2 3" key="1">
    <citation type="submission" date="2017-04" db="EMBL/GenBank/DDBJ databases">
        <authorList>
            <person name="Varghese N."/>
            <person name="Submissions S."/>
        </authorList>
    </citation>
    <scope>NUCLEOTIDE SEQUENCE [LARGE SCALE GENOMIC DNA]</scope>
    <source>
        <strain evidence="2 3">DSM 9789</strain>
    </source>
</reference>
<keyword evidence="3" id="KW-1185">Reference proteome</keyword>
<organism evidence="2 3">
    <name type="scientific">Picrophilus torridus (strain ATCC 700027 / DSM 9790 / JCM 10055 / NBRC 100828 / KAW 2/3)</name>
    <dbReference type="NCBI Taxonomy" id="1122961"/>
    <lineage>
        <taxon>Archaea</taxon>
        <taxon>Methanobacteriati</taxon>
        <taxon>Thermoplasmatota</taxon>
        <taxon>Thermoplasmata</taxon>
        <taxon>Thermoplasmatales</taxon>
        <taxon>Picrophilaceae</taxon>
        <taxon>Picrophilus</taxon>
    </lineage>
</organism>
<name>A0A8G2L804_PICTO</name>
<dbReference type="Pfam" id="PF00723">
    <property type="entry name" value="Glyco_hydro_15"/>
    <property type="match status" value="2"/>
</dbReference>
<dbReference type="Gene3D" id="1.50.10.10">
    <property type="match status" value="1"/>
</dbReference>
<dbReference type="InterPro" id="IPR011613">
    <property type="entry name" value="GH15-like"/>
</dbReference>
<gene>
    <name evidence="2" type="ORF">SAMN02745355_0768</name>
</gene>
<sequence length="636" mass="73648">MVRYIPMGNGKILVSFNNDYNLTDFYFSKDMAENHSAGKPFRYGVSINDKFTWINASNIVSKDYYDHTMIGIVKYNINDVSFEDDNFVDIYEDVYARKIKITNKRKEKINVKLFFHQNFSIYGNNIGDTGFYYPDTNAIVHYKGRRYFIISTTDGKNSFDQYAIGIKDFNGMAGTWKDAEDNNLSMGPIAIGSVDSTIRHSIDIDPESQKELYYYIACARDLDTVLRINKNMSTGKLDRMMKRTENFWELWVSKSPLNLTTELNEMYKKSLFIIRSHINEKGAVMASSDSDILRSNMDSYYYSWPRDAGYAAISMIVSEHSDPAKLFFDFCINTISKDGYFYHKYNPDGKIASSWLPYIMDGKRILPIQEDESAIVIIAAWYYYSTNNDIEYISYLYERLIKRVAEFLYNFTYDNGLPKESFDLWEERFGIHTYTVASVYIALIYAANFAEIFNETDLARKYKSKADKMLESFEKMFYSDDLGYYARRIYNGDVDFVLDSSVLWLVIFGIKKPDDPRIVSTVKAIEKKLWVPGIGGIARYEGDYYQRISGKNIPGNPWIITTLWLADYYIMAGNTGRALELINWVVQHSEESGILSEQINPDNGEPISVSPLIWSHSQLVLTLKRYKDAIKNKGIQ</sequence>
<evidence type="ECO:0000259" key="1">
    <source>
        <dbReference type="Pfam" id="PF00723"/>
    </source>
</evidence>
<dbReference type="GO" id="GO:0004553">
    <property type="term" value="F:hydrolase activity, hydrolyzing O-glycosyl compounds"/>
    <property type="evidence" value="ECO:0007669"/>
    <property type="project" value="UniProtKB-ARBA"/>
</dbReference>
<comment type="caution">
    <text evidence="2">The sequence shown here is derived from an EMBL/GenBank/DDBJ whole genome shotgun (WGS) entry which is preliminary data.</text>
</comment>
<protein>
    <submittedName>
        <fullName evidence="2">Glucoamylase</fullName>
    </submittedName>
</protein>
<dbReference type="GO" id="GO:0005975">
    <property type="term" value="P:carbohydrate metabolic process"/>
    <property type="evidence" value="ECO:0007669"/>
    <property type="project" value="InterPro"/>
</dbReference>
<dbReference type="PANTHER" id="PTHR31616">
    <property type="entry name" value="TREHALASE"/>
    <property type="match status" value="1"/>
</dbReference>
<accession>A0A8G2L804</accession>
<dbReference type="RefSeq" id="WP_084272723.1">
    <property type="nucleotide sequence ID" value="NZ_FWYE01000002.1"/>
</dbReference>
<feature type="domain" description="GH15-like" evidence="1">
    <location>
        <begin position="281"/>
        <end position="575"/>
    </location>
</feature>
<dbReference type="SUPFAM" id="SSF48208">
    <property type="entry name" value="Six-hairpin glycosidases"/>
    <property type="match status" value="1"/>
</dbReference>
<dbReference type="PANTHER" id="PTHR31616:SF13">
    <property type="entry name" value="GLUCAN 1,4-ALPHA-GLUCOSIDASE"/>
    <property type="match status" value="1"/>
</dbReference>